<dbReference type="Proteomes" id="UP001075704">
    <property type="component" value="Unassembled WGS sequence"/>
</dbReference>
<dbReference type="Gene3D" id="3.40.960.10">
    <property type="entry name" value="VSR Endonuclease"/>
    <property type="match status" value="1"/>
</dbReference>
<reference evidence="3" key="1">
    <citation type="submission" date="2022-12" db="EMBL/GenBank/DDBJ databases">
        <title>Development of a Multilocus Sequence Typing Scheme for Bacteroides fragilis Based on Whole Genome Sequencing Data and Clinical Application.</title>
        <authorList>
            <person name="Nielsen F.D."/>
            <person name="Justesen U.S."/>
        </authorList>
    </citation>
    <scope>NUCLEOTIDE SEQUENCE</scope>
    <source>
        <strain evidence="3">BF_AM_ODE_DK_2015_4</strain>
        <strain evidence="2">BF_BC_ODE_DK_2015_2</strain>
    </source>
</reference>
<evidence type="ECO:0000313" key="3">
    <source>
        <dbReference type="EMBL" id="MCZ2688179.1"/>
    </source>
</evidence>
<dbReference type="Proteomes" id="UP001079672">
    <property type="component" value="Unassembled WGS sequence"/>
</dbReference>
<evidence type="ECO:0000259" key="1">
    <source>
        <dbReference type="Pfam" id="PF04480"/>
    </source>
</evidence>
<dbReference type="AlphaFoldDB" id="A0A9Q4JGJ8"/>
<organism evidence="3 4">
    <name type="scientific">Bacteroides fragilis</name>
    <dbReference type="NCBI Taxonomy" id="817"/>
    <lineage>
        <taxon>Bacteria</taxon>
        <taxon>Pseudomonadati</taxon>
        <taxon>Bacteroidota</taxon>
        <taxon>Bacteroidia</taxon>
        <taxon>Bacteroidales</taxon>
        <taxon>Bacteroidaceae</taxon>
        <taxon>Bacteroides</taxon>
    </lineage>
</organism>
<name>A0A9Q4JGJ8_BACFG</name>
<gene>
    <name evidence="2" type="ORF">O1422_06950</name>
    <name evidence="3" type="ORF">O1433_11795</name>
</gene>
<dbReference type="EMBL" id="JAPTZU010000006">
    <property type="protein sequence ID" value="MCZ2688179.1"/>
    <property type="molecule type" value="Genomic_DNA"/>
</dbReference>
<dbReference type="EMBL" id="JAPUAC010000004">
    <property type="protein sequence ID" value="MCZ2653899.1"/>
    <property type="molecule type" value="Genomic_DNA"/>
</dbReference>
<sequence>MEMFLNHNCLKCGYPLYDSVNDYAVSRYGFPLCKVCQNWLTEKSKATEYAKRLYLALKQRNVPAELEKYDGHKTIDIAITCLKINIEVDGSQHNMDSRQALSDLNRTKFSLDKGFFTLRVPNSLVKDNIEKTADIIVDILQKRKEEIEKSKHANETDISPKELQLHELVTDFLSWFYIVFEQDWAYGKECIKYQDCDGLLSTNHENWGNKEYMLMSFYKLIEYMTENKIFNSTMPNCSDSDADNEVCFNIIRCYFGEFIDNLPQNLFKS</sequence>
<dbReference type="Pfam" id="PF04480">
    <property type="entry name" value="DUF559"/>
    <property type="match status" value="1"/>
</dbReference>
<dbReference type="InterPro" id="IPR007569">
    <property type="entry name" value="DUF559"/>
</dbReference>
<evidence type="ECO:0000313" key="2">
    <source>
        <dbReference type="EMBL" id="MCZ2653899.1"/>
    </source>
</evidence>
<protein>
    <submittedName>
        <fullName evidence="3">DUF559 domain-containing protein</fullName>
    </submittedName>
</protein>
<accession>A0A9Q4JGJ8</accession>
<evidence type="ECO:0000313" key="4">
    <source>
        <dbReference type="Proteomes" id="UP001079672"/>
    </source>
</evidence>
<comment type="caution">
    <text evidence="3">The sequence shown here is derived from an EMBL/GenBank/DDBJ whole genome shotgun (WGS) entry which is preliminary data.</text>
</comment>
<feature type="domain" description="DUF559" evidence="1">
    <location>
        <begin position="71"/>
        <end position="140"/>
    </location>
</feature>
<proteinExistence type="predicted"/>
<dbReference type="RefSeq" id="WP_032539706.1">
    <property type="nucleotide sequence ID" value="NZ_CP037440.1"/>
</dbReference>